<feature type="repeat" description="PPR" evidence="3">
    <location>
        <begin position="412"/>
        <end position="446"/>
    </location>
</feature>
<feature type="repeat" description="PPR" evidence="3">
    <location>
        <begin position="307"/>
        <end position="341"/>
    </location>
</feature>
<evidence type="ECO:0000256" key="1">
    <source>
        <dbReference type="ARBA" id="ARBA00007626"/>
    </source>
</evidence>
<feature type="repeat" description="PPR" evidence="3">
    <location>
        <begin position="377"/>
        <end position="411"/>
    </location>
</feature>
<evidence type="ECO:0000313" key="5">
    <source>
        <dbReference type="EMBL" id="KAK9027308.1"/>
    </source>
</evidence>
<dbReference type="InterPro" id="IPR011990">
    <property type="entry name" value="TPR-like_helical_dom_sf"/>
</dbReference>
<accession>A0ABR2SQU6</accession>
<feature type="repeat" description="PPR" evidence="3">
    <location>
        <begin position="200"/>
        <end position="234"/>
    </location>
</feature>
<feature type="region of interest" description="Disordered" evidence="4">
    <location>
        <begin position="34"/>
        <end position="53"/>
    </location>
</feature>
<evidence type="ECO:0000256" key="2">
    <source>
        <dbReference type="ARBA" id="ARBA00022737"/>
    </source>
</evidence>
<reference evidence="5 6" key="1">
    <citation type="journal article" date="2024" name="G3 (Bethesda)">
        <title>Genome assembly of Hibiscus sabdariffa L. provides insights into metabolisms of medicinal natural products.</title>
        <authorList>
            <person name="Kim T."/>
        </authorList>
    </citation>
    <scope>NUCLEOTIDE SEQUENCE [LARGE SCALE GENOMIC DNA]</scope>
    <source>
        <strain evidence="5">TK-2024</strain>
        <tissue evidence="5">Old leaves</tissue>
    </source>
</reference>
<dbReference type="PANTHER" id="PTHR47447:SF28">
    <property type="entry name" value="PENTACOTRIPEPTIDE-REPEAT REGION OF PRORP DOMAIN-CONTAINING PROTEIN"/>
    <property type="match status" value="1"/>
</dbReference>
<evidence type="ECO:0008006" key="7">
    <source>
        <dbReference type="Google" id="ProtNLM"/>
    </source>
</evidence>
<feature type="repeat" description="PPR" evidence="3">
    <location>
        <begin position="236"/>
        <end position="270"/>
    </location>
</feature>
<dbReference type="PANTHER" id="PTHR47447">
    <property type="entry name" value="OS03G0856100 PROTEIN"/>
    <property type="match status" value="1"/>
</dbReference>
<evidence type="ECO:0000313" key="6">
    <source>
        <dbReference type="Proteomes" id="UP001396334"/>
    </source>
</evidence>
<feature type="repeat" description="PPR" evidence="3">
    <location>
        <begin position="342"/>
        <end position="376"/>
    </location>
</feature>
<comment type="similarity">
    <text evidence="1">Belongs to the PPR family. P subfamily.</text>
</comment>
<evidence type="ECO:0000256" key="3">
    <source>
        <dbReference type="PROSITE-ProRule" id="PRU00708"/>
    </source>
</evidence>
<dbReference type="EMBL" id="JBBPBN010000012">
    <property type="protein sequence ID" value="KAK9027308.1"/>
    <property type="molecule type" value="Genomic_DNA"/>
</dbReference>
<evidence type="ECO:0000256" key="4">
    <source>
        <dbReference type="SAM" id="MobiDB-lite"/>
    </source>
</evidence>
<comment type="caution">
    <text evidence="5">The sequence shown here is derived from an EMBL/GenBank/DDBJ whole genome shotgun (WGS) entry which is preliminary data.</text>
</comment>
<feature type="repeat" description="PPR" evidence="3">
    <location>
        <begin position="272"/>
        <end position="306"/>
    </location>
</feature>
<protein>
    <recommendedName>
        <fullName evidence="7">Pentatricopeptide repeat-containing protein At5g18475</fullName>
    </recommendedName>
</protein>
<gene>
    <name evidence="5" type="ORF">V6N11_067146</name>
</gene>
<keyword evidence="2" id="KW-0677">Repeat</keyword>
<dbReference type="InterPro" id="IPR002885">
    <property type="entry name" value="PPR_rpt"/>
</dbReference>
<organism evidence="5 6">
    <name type="scientific">Hibiscus sabdariffa</name>
    <name type="common">roselle</name>
    <dbReference type="NCBI Taxonomy" id="183260"/>
    <lineage>
        <taxon>Eukaryota</taxon>
        <taxon>Viridiplantae</taxon>
        <taxon>Streptophyta</taxon>
        <taxon>Embryophyta</taxon>
        <taxon>Tracheophyta</taxon>
        <taxon>Spermatophyta</taxon>
        <taxon>Magnoliopsida</taxon>
        <taxon>eudicotyledons</taxon>
        <taxon>Gunneridae</taxon>
        <taxon>Pentapetalae</taxon>
        <taxon>rosids</taxon>
        <taxon>malvids</taxon>
        <taxon>Malvales</taxon>
        <taxon>Malvaceae</taxon>
        <taxon>Malvoideae</taxon>
        <taxon>Hibiscus</taxon>
    </lineage>
</organism>
<dbReference type="Gene3D" id="1.25.40.10">
    <property type="entry name" value="Tetratricopeptide repeat domain"/>
    <property type="match status" value="4"/>
</dbReference>
<sequence>MNSVRVSFHKRCYFSSSTASSSLPWISPLQVVKSNSRKADPPPETSHASMESQRKLKFISHETAINLIKREKDPQRALEIFNRVSEQKGFSHNSATYGTILHKLAQSKKFQAIDSLVRQMTYETCRFHEGIFLNLMKHFSKFSLHHKVLEMFNAIQPIVREKPSLKAISTCLNLLIESNQVDLARDFLLNSKKSLRLRPNTCIFNILVKHHCSNGDLESAFEVVKEMKKSRVSYPNLITYSTLMGGLCESGRLKEAVDLFEEMIGKDQILPDALTYNVLINGFSREGKVDQARKIMEFMKNNGCSPNLFNYSALMNGLCKGGRWQEAKELFVEMKSSGLKPDTIGYTTLINCLCRADQIDEAMALLKEMKEYECQPDVVTLNIILGGLCRGGRFEEALQMLEKLPYEGVYLNKASYRIVLNALCQKDELEKATKLLGLMLGRGFFPHYATSNELLIRLCKAEMVDDAVTAMSGLAETGFKPELHCWEFLVELNCRERKLLPVFELLDELVIKECSHNRICNIYSPESIGNPNYLYNFHFL</sequence>
<dbReference type="SUPFAM" id="SSF81901">
    <property type="entry name" value="HCP-like"/>
    <property type="match status" value="1"/>
</dbReference>
<dbReference type="Pfam" id="PF01535">
    <property type="entry name" value="PPR"/>
    <property type="match status" value="1"/>
</dbReference>
<dbReference type="PROSITE" id="PS51375">
    <property type="entry name" value="PPR"/>
    <property type="match status" value="7"/>
</dbReference>
<dbReference type="Proteomes" id="UP001396334">
    <property type="component" value="Unassembled WGS sequence"/>
</dbReference>
<name>A0ABR2SQU6_9ROSI</name>
<keyword evidence="6" id="KW-1185">Reference proteome</keyword>
<dbReference type="Pfam" id="PF13041">
    <property type="entry name" value="PPR_2"/>
    <property type="match status" value="3"/>
</dbReference>
<proteinExistence type="inferred from homology"/>
<dbReference type="NCBIfam" id="TIGR00756">
    <property type="entry name" value="PPR"/>
    <property type="match status" value="7"/>
</dbReference>